<dbReference type="Pfam" id="PF13439">
    <property type="entry name" value="Glyco_transf_4"/>
    <property type="match status" value="1"/>
</dbReference>
<protein>
    <submittedName>
        <fullName evidence="4">Putative glycosyltransferase</fullName>
    </submittedName>
</protein>
<dbReference type="GO" id="GO:1901135">
    <property type="term" value="P:carbohydrate derivative metabolic process"/>
    <property type="evidence" value="ECO:0007669"/>
    <property type="project" value="UniProtKB-ARBA"/>
</dbReference>
<dbReference type="EMBL" id="AB972424">
    <property type="protein sequence ID" value="BAQ02310.1"/>
    <property type="molecule type" value="Genomic_DNA"/>
</dbReference>
<dbReference type="InterPro" id="IPR001296">
    <property type="entry name" value="Glyco_trans_1"/>
</dbReference>
<dbReference type="CDD" id="cd03794">
    <property type="entry name" value="GT4_WbuB-like"/>
    <property type="match status" value="1"/>
</dbReference>
<dbReference type="EMBL" id="AB972418">
    <property type="protein sequence ID" value="BAQ02208.1"/>
    <property type="molecule type" value="Genomic_DNA"/>
</dbReference>
<organism evidence="4">
    <name type="scientific">Escherichia coli</name>
    <dbReference type="NCBI Taxonomy" id="562"/>
    <lineage>
        <taxon>Bacteria</taxon>
        <taxon>Pseudomonadati</taxon>
        <taxon>Pseudomonadota</taxon>
        <taxon>Gammaproteobacteria</taxon>
        <taxon>Enterobacterales</taxon>
        <taxon>Enterobacteriaceae</taxon>
        <taxon>Escherichia</taxon>
    </lineage>
</organism>
<name>A0A0A8JAA8_ECOLX</name>
<feature type="domain" description="Glycosyltransferase subfamily 4-like N-terminal" evidence="2">
    <location>
        <begin position="22"/>
        <end position="180"/>
    </location>
</feature>
<feature type="domain" description="Glycosyl transferase family 1" evidence="1">
    <location>
        <begin position="211"/>
        <end position="373"/>
    </location>
</feature>
<dbReference type="PANTHER" id="PTHR12526">
    <property type="entry name" value="GLYCOSYLTRANSFERASE"/>
    <property type="match status" value="1"/>
</dbReference>
<keyword evidence="4" id="KW-0808">Transferase</keyword>
<accession>A0A0A8JAA8</accession>
<dbReference type="Gene3D" id="3.40.50.2000">
    <property type="entry name" value="Glycogen Phosphorylase B"/>
    <property type="match status" value="2"/>
</dbReference>
<evidence type="ECO:0000259" key="2">
    <source>
        <dbReference type="Pfam" id="PF13439"/>
    </source>
</evidence>
<evidence type="ECO:0000313" key="4">
    <source>
        <dbReference type="EMBL" id="BAQ02310.1"/>
    </source>
</evidence>
<dbReference type="PANTHER" id="PTHR12526:SF609">
    <property type="entry name" value="LIPOPOLYSACCHARIDE BIOSYNTHESIS PROTEIN"/>
    <property type="match status" value="1"/>
</dbReference>
<evidence type="ECO:0000313" key="3">
    <source>
        <dbReference type="EMBL" id="BAQ02208.1"/>
    </source>
</evidence>
<dbReference type="Pfam" id="PF00534">
    <property type="entry name" value="Glycos_transf_1"/>
    <property type="match status" value="1"/>
</dbReference>
<proteinExistence type="predicted"/>
<dbReference type="InterPro" id="IPR028098">
    <property type="entry name" value="Glyco_trans_4-like_N"/>
</dbReference>
<evidence type="ECO:0000259" key="1">
    <source>
        <dbReference type="Pfam" id="PF00534"/>
    </source>
</evidence>
<dbReference type="GO" id="GO:0016757">
    <property type="term" value="F:glycosyltransferase activity"/>
    <property type="evidence" value="ECO:0007669"/>
    <property type="project" value="InterPro"/>
</dbReference>
<reference evidence="4" key="1">
    <citation type="journal article" date="2014" name="DNA Res.">
        <title>A complete view of the genetic diversity of the Escherichia coli O-antigen biosynthesis gene cluster.</title>
        <authorList>
            <person name="Iguchi A."/>
            <person name="Iyoda S."/>
            <person name="Kikuchi T."/>
            <person name="Ogura Y."/>
            <person name="Katsura K."/>
            <person name="Ohnishi M."/>
            <person name="Hayashi T."/>
            <person name="Thomson N.R."/>
        </authorList>
    </citation>
    <scope>NUCLEOTIDE SEQUENCE</scope>
    <source>
        <strain evidence="3">31w</strain>
        <strain evidence="4">880-67</strain>
    </source>
</reference>
<dbReference type="AlphaFoldDB" id="A0A0A8JAA8"/>
<sequence length="404" mass="46011">MMKLALIIDDYLPNSTRVGAKMFHELAQEFIQRGHDVTVITPGTGMQEEISFDTFQGVKTWRFKSGPLKDVSKIQRAVNETLLSYRAWKAIKKWVKKETFEGVIYYSPSIFWGHLVKKIKARCQCPAYLILRDMFPQWVIDAGMLNAGSPIERYFRLFEKISYRQANRIGLMSDKNLDVFRKDNKGYPCEVLRNWASLTPTIIPKDYIPLRKRLGLEDKTIFFYGGNIGHAQDMTNLMRLVRNMAVYPQAHFLFIGQGDEVELINSLASEWALTNFTYLPSVNQDEFKFILSEMDIGLFSLSARHSSHNFPGKLLGYMVQSLPILGSVNAGNDLLDIVNQNNAGLIHVNGEDDKLCQSALLMLHDIDVRRQLGLGANILLKEQFSVESAAQTIEMRLEACNAIN</sequence>
<dbReference type="SUPFAM" id="SSF53756">
    <property type="entry name" value="UDP-Glycosyltransferase/glycogen phosphorylase"/>
    <property type="match status" value="1"/>
</dbReference>